<organism evidence="1 2">
    <name type="scientific">Araneus ventricosus</name>
    <name type="common">Orbweaver spider</name>
    <name type="synonym">Epeira ventricosa</name>
    <dbReference type="NCBI Taxonomy" id="182803"/>
    <lineage>
        <taxon>Eukaryota</taxon>
        <taxon>Metazoa</taxon>
        <taxon>Ecdysozoa</taxon>
        <taxon>Arthropoda</taxon>
        <taxon>Chelicerata</taxon>
        <taxon>Arachnida</taxon>
        <taxon>Araneae</taxon>
        <taxon>Araneomorphae</taxon>
        <taxon>Entelegynae</taxon>
        <taxon>Araneoidea</taxon>
        <taxon>Araneidae</taxon>
        <taxon>Araneus</taxon>
    </lineage>
</organism>
<reference evidence="1 2" key="1">
    <citation type="journal article" date="2019" name="Sci. Rep.">
        <title>Orb-weaving spider Araneus ventricosus genome elucidates the spidroin gene catalogue.</title>
        <authorList>
            <person name="Kono N."/>
            <person name="Nakamura H."/>
            <person name="Ohtoshi R."/>
            <person name="Moran D.A.P."/>
            <person name="Shinohara A."/>
            <person name="Yoshida Y."/>
            <person name="Fujiwara M."/>
            <person name="Mori M."/>
            <person name="Tomita M."/>
            <person name="Arakawa K."/>
        </authorList>
    </citation>
    <scope>NUCLEOTIDE SEQUENCE [LARGE SCALE GENOMIC DNA]</scope>
</reference>
<evidence type="ECO:0000313" key="1">
    <source>
        <dbReference type="EMBL" id="GBM56087.1"/>
    </source>
</evidence>
<protein>
    <submittedName>
        <fullName evidence="1">Uncharacterized protein</fullName>
    </submittedName>
</protein>
<gene>
    <name evidence="1" type="ORF">AVEN_187282_1</name>
</gene>
<evidence type="ECO:0000313" key="2">
    <source>
        <dbReference type="Proteomes" id="UP000499080"/>
    </source>
</evidence>
<dbReference type="EMBL" id="BGPR01001527">
    <property type="protein sequence ID" value="GBM56087.1"/>
    <property type="molecule type" value="Genomic_DNA"/>
</dbReference>
<proteinExistence type="predicted"/>
<comment type="caution">
    <text evidence="1">The sequence shown here is derived from an EMBL/GenBank/DDBJ whole genome shotgun (WGS) entry which is preliminary data.</text>
</comment>
<accession>A0A4Y2GSE0</accession>
<dbReference type="Proteomes" id="UP000499080">
    <property type="component" value="Unassembled WGS sequence"/>
</dbReference>
<sequence length="110" mass="12336">MSLKLGRDAPIIYDHLDRCNSGATYATADYLTITSATDDAIYPDLNCSVGINMAGKIDAPPSTFVSITYFSNRSWFLEKRNEDQCSRLLSEFMTTGEEPFRLLELSSFMT</sequence>
<dbReference type="AlphaFoldDB" id="A0A4Y2GSE0"/>
<name>A0A4Y2GSE0_ARAVE</name>
<keyword evidence="2" id="KW-1185">Reference proteome</keyword>